<dbReference type="EMBL" id="JBBWWR010000007">
    <property type="protein sequence ID" value="KAK8963249.1"/>
    <property type="molecule type" value="Genomic_DNA"/>
</dbReference>
<keyword evidence="10" id="KW-1185">Reference proteome</keyword>
<dbReference type="Gene3D" id="3.40.50.2000">
    <property type="entry name" value="Glycogen Phosphorylase B"/>
    <property type="match status" value="2"/>
</dbReference>
<dbReference type="PANTHER" id="PTHR45839:SF29">
    <property type="entry name" value="SUCROSE SYNTHASE 1"/>
    <property type="match status" value="1"/>
</dbReference>
<evidence type="ECO:0000313" key="10">
    <source>
        <dbReference type="Proteomes" id="UP001412067"/>
    </source>
</evidence>
<dbReference type="EC" id="2.4.1.13" evidence="2"/>
<dbReference type="InterPro" id="IPR000368">
    <property type="entry name" value="Sucrose_synth_GT-B1"/>
</dbReference>
<dbReference type="Proteomes" id="UP001412067">
    <property type="component" value="Unassembled WGS sequence"/>
</dbReference>
<evidence type="ECO:0000256" key="3">
    <source>
        <dbReference type="ARBA" id="ARBA00022676"/>
    </source>
</evidence>
<proteinExistence type="inferred from homology"/>
<comment type="similarity">
    <text evidence="1">Belongs to the glycosyltransferase 1 family. Plant sucrose synthase subfamily.</text>
</comment>
<evidence type="ECO:0000256" key="2">
    <source>
        <dbReference type="ARBA" id="ARBA00012540"/>
    </source>
</evidence>
<dbReference type="PANTHER" id="PTHR45839">
    <property type="match status" value="1"/>
</dbReference>
<dbReference type="SUPFAM" id="SSF53756">
    <property type="entry name" value="UDP-Glycosyltransferase/glycogen phosphorylase"/>
    <property type="match status" value="1"/>
</dbReference>
<evidence type="ECO:0000256" key="5">
    <source>
        <dbReference type="ARBA" id="ARBA00049030"/>
    </source>
</evidence>
<dbReference type="InterPro" id="IPR001296">
    <property type="entry name" value="Glyco_trans_1"/>
</dbReference>
<reference evidence="9 10" key="1">
    <citation type="journal article" date="2022" name="Nat. Plants">
        <title>Genomes of leafy and leafless Platanthera orchids illuminate the evolution of mycoheterotrophy.</title>
        <authorList>
            <person name="Li M.H."/>
            <person name="Liu K.W."/>
            <person name="Li Z."/>
            <person name="Lu H.C."/>
            <person name="Ye Q.L."/>
            <person name="Zhang D."/>
            <person name="Wang J.Y."/>
            <person name="Li Y.F."/>
            <person name="Zhong Z.M."/>
            <person name="Liu X."/>
            <person name="Yu X."/>
            <person name="Liu D.K."/>
            <person name="Tu X.D."/>
            <person name="Liu B."/>
            <person name="Hao Y."/>
            <person name="Liao X.Y."/>
            <person name="Jiang Y.T."/>
            <person name="Sun W.H."/>
            <person name="Chen J."/>
            <person name="Chen Y.Q."/>
            <person name="Ai Y."/>
            <person name="Zhai J.W."/>
            <person name="Wu S.S."/>
            <person name="Zhou Z."/>
            <person name="Hsiao Y.Y."/>
            <person name="Wu W.L."/>
            <person name="Chen Y.Y."/>
            <person name="Lin Y.F."/>
            <person name="Hsu J.L."/>
            <person name="Li C.Y."/>
            <person name="Wang Z.W."/>
            <person name="Zhao X."/>
            <person name="Zhong W.Y."/>
            <person name="Ma X.K."/>
            <person name="Ma L."/>
            <person name="Huang J."/>
            <person name="Chen G.Z."/>
            <person name="Huang M.Z."/>
            <person name="Huang L."/>
            <person name="Peng D.H."/>
            <person name="Luo Y.B."/>
            <person name="Zou S.Q."/>
            <person name="Chen S.P."/>
            <person name="Lan S."/>
            <person name="Tsai W.C."/>
            <person name="Van de Peer Y."/>
            <person name="Liu Z.J."/>
        </authorList>
    </citation>
    <scope>NUCLEOTIDE SEQUENCE [LARGE SCALE GENOMIC DNA]</scope>
    <source>
        <strain evidence="9">Lor288</strain>
    </source>
</reference>
<dbReference type="InterPro" id="IPR012820">
    <property type="entry name" value="Sucrose_synthase_pln/cyn"/>
</dbReference>
<accession>A0ABR2MHR2</accession>
<evidence type="ECO:0000259" key="8">
    <source>
        <dbReference type="Pfam" id="PF00862"/>
    </source>
</evidence>
<sequence>MEIAGVRLGFSLLSDEFISPTPASPPRELPSPVGQSPRVLLPPGSEGELPSPVGQRPTVLPAPGFEVSRLLPDAVGTTCGQHLEKVIGTEHTHILRVPFRTEKGIVRKWISRFEVWPYLETYADDVANELARELQATPDLIVGNYSDVNLCTIAHALEKMKYLNSDFYWKKFEDQYHFSCQFTADLIAMNHADFIITSTFQEIAGSKDTVGQYESHTAFTLPGLYRVVHGIDIFGPKFNIISPGADTFIYFSYADQSKRLTALHPKIEELLFSDVENSEHKCVLKDKSKPIILSMARLDRVKNITGLVEFYGKNPHLRELVNLVVVAGDHAKASKDVEEQAEMKKMYGFIEQYKLDGHIKWISAQMNCVCNGELYRYIADKRGVFVQPAFYEAFGLTVIESMTCGLPMFATIHGGPGEIIVHGALGFHIDPYQGDKAAELLVNFFEKCKEDTESFFAT</sequence>
<feature type="region of interest" description="Disordered" evidence="6">
    <location>
        <begin position="21"/>
        <end position="54"/>
    </location>
</feature>
<organism evidence="9 10">
    <name type="scientific">Platanthera guangdongensis</name>
    <dbReference type="NCBI Taxonomy" id="2320717"/>
    <lineage>
        <taxon>Eukaryota</taxon>
        <taxon>Viridiplantae</taxon>
        <taxon>Streptophyta</taxon>
        <taxon>Embryophyta</taxon>
        <taxon>Tracheophyta</taxon>
        <taxon>Spermatophyta</taxon>
        <taxon>Magnoliopsida</taxon>
        <taxon>Liliopsida</taxon>
        <taxon>Asparagales</taxon>
        <taxon>Orchidaceae</taxon>
        <taxon>Orchidoideae</taxon>
        <taxon>Orchideae</taxon>
        <taxon>Orchidinae</taxon>
        <taxon>Platanthera</taxon>
    </lineage>
</organism>
<evidence type="ECO:0000259" key="7">
    <source>
        <dbReference type="Pfam" id="PF00534"/>
    </source>
</evidence>
<comment type="catalytic activity">
    <reaction evidence="5">
        <text>an NDP-alpha-D-glucose + D-fructose = a ribonucleoside 5'-diphosphate + sucrose + H(+)</text>
        <dbReference type="Rhea" id="RHEA:16241"/>
        <dbReference type="ChEBI" id="CHEBI:15378"/>
        <dbReference type="ChEBI" id="CHEBI:17992"/>
        <dbReference type="ChEBI" id="CHEBI:37721"/>
        <dbReference type="ChEBI" id="CHEBI:57930"/>
        <dbReference type="ChEBI" id="CHEBI:76533"/>
        <dbReference type="EC" id="2.4.1.13"/>
    </reaction>
</comment>
<dbReference type="Pfam" id="PF00862">
    <property type="entry name" value="GT-B_Sucrose_synth"/>
    <property type="match status" value="1"/>
</dbReference>
<keyword evidence="4" id="KW-0808">Transferase</keyword>
<comment type="caution">
    <text evidence="9">The sequence shown here is derived from an EMBL/GenBank/DDBJ whole genome shotgun (WGS) entry which is preliminary data.</text>
</comment>
<evidence type="ECO:0000256" key="6">
    <source>
        <dbReference type="SAM" id="MobiDB-lite"/>
    </source>
</evidence>
<gene>
    <name evidence="9" type="ORF">KSP40_PGU019534</name>
</gene>
<evidence type="ECO:0000256" key="4">
    <source>
        <dbReference type="ARBA" id="ARBA00022679"/>
    </source>
</evidence>
<feature type="domain" description="Sucrose synthase first GT-B" evidence="8">
    <location>
        <begin position="67"/>
        <end position="272"/>
    </location>
</feature>
<dbReference type="Pfam" id="PF00534">
    <property type="entry name" value="Glycos_transf_1"/>
    <property type="match status" value="1"/>
</dbReference>
<protein>
    <recommendedName>
        <fullName evidence="2">sucrose synthase</fullName>
        <ecNumber evidence="2">2.4.1.13</ecNumber>
    </recommendedName>
</protein>
<evidence type="ECO:0000256" key="1">
    <source>
        <dbReference type="ARBA" id="ARBA00005894"/>
    </source>
</evidence>
<keyword evidence="3" id="KW-0328">Glycosyltransferase</keyword>
<evidence type="ECO:0000313" key="9">
    <source>
        <dbReference type="EMBL" id="KAK8963249.1"/>
    </source>
</evidence>
<feature type="domain" description="Glycosyl transferase family 1" evidence="7">
    <location>
        <begin position="280"/>
        <end position="446"/>
    </location>
</feature>
<name>A0ABR2MHR2_9ASPA</name>